<feature type="transmembrane region" description="Helical" evidence="1">
    <location>
        <begin position="284"/>
        <end position="301"/>
    </location>
</feature>
<keyword evidence="1" id="KW-1133">Transmembrane helix</keyword>
<feature type="transmembrane region" description="Helical" evidence="1">
    <location>
        <begin position="313"/>
        <end position="334"/>
    </location>
</feature>
<evidence type="ECO:0000256" key="1">
    <source>
        <dbReference type="SAM" id="Phobius"/>
    </source>
</evidence>
<dbReference type="EMBL" id="JBIXLL010000001">
    <property type="protein sequence ID" value="MFJ5427693.1"/>
    <property type="molecule type" value="Genomic_DNA"/>
</dbReference>
<comment type="caution">
    <text evidence="2">The sequence shown here is derived from an EMBL/GenBank/DDBJ whole genome shotgun (WGS) entry which is preliminary data.</text>
</comment>
<proteinExistence type="predicted"/>
<organism evidence="2 3">
    <name type="scientific">Pectobacterium actinidiae</name>
    <dbReference type="NCBI Taxonomy" id="1507808"/>
    <lineage>
        <taxon>Bacteria</taxon>
        <taxon>Pseudomonadati</taxon>
        <taxon>Pseudomonadota</taxon>
        <taxon>Gammaproteobacteria</taxon>
        <taxon>Enterobacterales</taxon>
        <taxon>Pectobacteriaceae</taxon>
        <taxon>Pectobacterium</taxon>
    </lineage>
</organism>
<evidence type="ECO:0000313" key="2">
    <source>
        <dbReference type="EMBL" id="MFJ5427693.1"/>
    </source>
</evidence>
<dbReference type="Proteomes" id="UP001617689">
    <property type="component" value="Unassembled WGS sequence"/>
</dbReference>
<sequence>MGLYNDSKVLIDIETTHRILSVELMAFNTISTDNLDSESQKDYFLKSVLLRAWREFYLLVKENQSSLDENTGFNQNTIPSYIKFDVDQYNNNKVDFLYNLLRVMREYYFWTGGGSLYKFLDYDVLSTLHELYNKSNDPHNPVQFKWIRDELPVALIQWMLNGEQFIKLKSIVSDFESIRNDINEMFSKSKSDVTDIIKNETLSSIKAIKDSYYEAQKEINNKGTAIENLVKKVADNLIEIEAYEKRVSDIRSEYNFVGLSSGFNKIKEKKESELNNSEIQHKNLFGCVFIAPIITIALHFMNSSFFPKDFSALFVALPFVTIELVLVYFFRLSYLESKAIRTQLIQIELRLSLCAFIDGYVDYRKKNNLEVANVLNSFDSLIFSPIQINDSNIPSMFDGTDALADLAGKIMKNK</sequence>
<protein>
    <submittedName>
        <fullName evidence="2">Uncharacterized protein</fullName>
    </submittedName>
</protein>
<keyword evidence="1" id="KW-0812">Transmembrane</keyword>
<gene>
    <name evidence="2" type="ORF">ACIPUP_00800</name>
</gene>
<evidence type="ECO:0000313" key="3">
    <source>
        <dbReference type="Proteomes" id="UP001617689"/>
    </source>
</evidence>
<accession>A0ABW8G4V4</accession>
<name>A0ABW8G4V4_9GAMM</name>
<keyword evidence="1" id="KW-0472">Membrane</keyword>
<keyword evidence="3" id="KW-1185">Reference proteome</keyword>
<dbReference type="RefSeq" id="WP_400393714.1">
    <property type="nucleotide sequence ID" value="NZ_JBIXLL010000001.1"/>
</dbReference>
<reference evidence="2 3" key="1">
    <citation type="submission" date="2024-10" db="EMBL/GenBank/DDBJ databases">
        <authorList>
            <person name="Lu C.-H."/>
        </authorList>
    </citation>
    <scope>NUCLEOTIDE SEQUENCE [LARGE SCALE GENOMIC DNA]</scope>
    <source>
        <strain evidence="2 3">22ZTDG03-2</strain>
    </source>
</reference>